<dbReference type="AlphaFoldDB" id="A0A2U8FUS0"/>
<dbReference type="InterPro" id="IPR021317">
    <property type="entry name" value="DUF2917"/>
</dbReference>
<reference evidence="2 3" key="1">
    <citation type="submission" date="2018-05" db="EMBL/GenBank/DDBJ databases">
        <title>complete genome sequence of Aquabacterium olei NBRC 110486.</title>
        <authorList>
            <person name="Tang B."/>
            <person name="Chang J."/>
            <person name="Zhang L."/>
            <person name="Yang H."/>
        </authorList>
    </citation>
    <scope>NUCLEOTIDE SEQUENCE [LARGE SCALE GENOMIC DNA]</scope>
    <source>
        <strain evidence="2 3">NBRC 110486</strain>
    </source>
</reference>
<name>A0A2U8FUS0_9BURK</name>
<accession>A0A2U8FUS0</accession>
<dbReference type="KEGG" id="aon:DEH84_16390"/>
<evidence type="ECO:0000256" key="1">
    <source>
        <dbReference type="SAM" id="MobiDB-lite"/>
    </source>
</evidence>
<dbReference type="Proteomes" id="UP000244892">
    <property type="component" value="Chromosome"/>
</dbReference>
<sequence length="172" mass="18807">MPVRPTITDGRWARQSNTDGREADHHSAGRWMPVWLRPVGSCICTNAQPRRTMASHQHHAVEPDMTSLLHPVLPRLLAALSRRADHAAVRTQKPARAAAPVWTLPDGLACTVVLRRGQALQVHQGRVWLTSPGVADDHFIEAGQHFGVTARTVCVLEGCGDQVARFSVGAVR</sequence>
<evidence type="ECO:0008006" key="4">
    <source>
        <dbReference type="Google" id="ProtNLM"/>
    </source>
</evidence>
<dbReference type="EMBL" id="CP029210">
    <property type="protein sequence ID" value="AWI54821.1"/>
    <property type="molecule type" value="Genomic_DNA"/>
</dbReference>
<feature type="region of interest" description="Disordered" evidence="1">
    <location>
        <begin position="1"/>
        <end position="26"/>
    </location>
</feature>
<organism evidence="2 3">
    <name type="scientific">Aquabacterium olei</name>
    <dbReference type="NCBI Taxonomy" id="1296669"/>
    <lineage>
        <taxon>Bacteria</taxon>
        <taxon>Pseudomonadati</taxon>
        <taxon>Pseudomonadota</taxon>
        <taxon>Betaproteobacteria</taxon>
        <taxon>Burkholderiales</taxon>
        <taxon>Aquabacterium</taxon>
    </lineage>
</organism>
<keyword evidence="3" id="KW-1185">Reference proteome</keyword>
<gene>
    <name evidence="2" type="ORF">DEH84_16390</name>
</gene>
<evidence type="ECO:0000313" key="3">
    <source>
        <dbReference type="Proteomes" id="UP000244892"/>
    </source>
</evidence>
<dbReference type="Pfam" id="PF11142">
    <property type="entry name" value="DUF2917"/>
    <property type="match status" value="1"/>
</dbReference>
<protein>
    <recommendedName>
        <fullName evidence="4">DUF2917 domain-containing protein</fullName>
    </recommendedName>
</protein>
<evidence type="ECO:0000313" key="2">
    <source>
        <dbReference type="EMBL" id="AWI54821.1"/>
    </source>
</evidence>
<proteinExistence type="predicted"/>